<dbReference type="EMBL" id="HBNR01035138">
    <property type="protein sequence ID" value="CAE4590760.1"/>
    <property type="molecule type" value="Transcribed_RNA"/>
</dbReference>
<dbReference type="Pfam" id="PF01841">
    <property type="entry name" value="Transglut_core"/>
    <property type="match status" value="1"/>
</dbReference>
<feature type="region of interest" description="Disordered" evidence="1">
    <location>
        <begin position="155"/>
        <end position="234"/>
    </location>
</feature>
<feature type="compositionally biased region" description="Low complexity" evidence="1">
    <location>
        <begin position="196"/>
        <end position="213"/>
    </location>
</feature>
<dbReference type="GO" id="GO:0005737">
    <property type="term" value="C:cytoplasm"/>
    <property type="evidence" value="ECO:0007669"/>
    <property type="project" value="TreeGrafter"/>
</dbReference>
<feature type="compositionally biased region" description="Low complexity" evidence="1">
    <location>
        <begin position="440"/>
        <end position="451"/>
    </location>
</feature>
<dbReference type="AlphaFoldDB" id="A0A7S4QS80"/>
<dbReference type="InterPro" id="IPR038765">
    <property type="entry name" value="Papain-like_cys_pep_sf"/>
</dbReference>
<dbReference type="PANTHER" id="PTHR12135:SF0">
    <property type="entry name" value="DNA REPAIR PROTEIN COMPLEMENTING XP-C CELLS"/>
    <property type="match status" value="1"/>
</dbReference>
<gene>
    <name evidence="4" type="ORF">AMON00008_LOCUS24105</name>
</gene>
<evidence type="ECO:0000313" key="4">
    <source>
        <dbReference type="EMBL" id="CAE4590760.1"/>
    </source>
</evidence>
<dbReference type="GO" id="GO:0006298">
    <property type="term" value="P:mismatch repair"/>
    <property type="evidence" value="ECO:0007669"/>
    <property type="project" value="TreeGrafter"/>
</dbReference>
<dbReference type="InterPro" id="IPR018325">
    <property type="entry name" value="Rad4/PNGase_transGLS-fold"/>
</dbReference>
<dbReference type="Pfam" id="PF03835">
    <property type="entry name" value="Rad4"/>
    <property type="match status" value="1"/>
</dbReference>
<dbReference type="SUPFAM" id="SSF54001">
    <property type="entry name" value="Cysteine proteinases"/>
    <property type="match status" value="1"/>
</dbReference>
<feature type="compositionally biased region" description="Low complexity" evidence="1">
    <location>
        <begin position="1"/>
        <end position="24"/>
    </location>
</feature>
<dbReference type="GO" id="GO:0003684">
    <property type="term" value="F:damaged DNA binding"/>
    <property type="evidence" value="ECO:0007669"/>
    <property type="project" value="InterPro"/>
</dbReference>
<evidence type="ECO:0000259" key="3">
    <source>
        <dbReference type="Pfam" id="PF03835"/>
    </source>
</evidence>
<feature type="compositionally biased region" description="Low complexity" evidence="1">
    <location>
        <begin position="160"/>
        <end position="188"/>
    </location>
</feature>
<dbReference type="GO" id="GO:0003697">
    <property type="term" value="F:single-stranded DNA binding"/>
    <property type="evidence" value="ECO:0007669"/>
    <property type="project" value="TreeGrafter"/>
</dbReference>
<evidence type="ECO:0000259" key="2">
    <source>
        <dbReference type="Pfam" id="PF01841"/>
    </source>
</evidence>
<feature type="domain" description="Transglutaminase-like" evidence="2">
    <location>
        <begin position="115"/>
        <end position="152"/>
    </location>
</feature>
<dbReference type="PANTHER" id="PTHR12135">
    <property type="entry name" value="DNA REPAIR PROTEIN XP-C / RAD4"/>
    <property type="match status" value="1"/>
</dbReference>
<dbReference type="GO" id="GO:0006289">
    <property type="term" value="P:nucleotide-excision repair"/>
    <property type="evidence" value="ECO:0007669"/>
    <property type="project" value="InterPro"/>
</dbReference>
<sequence>MSAPRSAADAAGAKPAPAAHARPSALRRRSSTPDAQAESLQKAVLLGWLARLRYLHSACGHPLLQALALSLWTGGRGCCQEPPLQQLLEGFDMKAVCAEAPSGSALTPLLLACRAAQQRRGHPNEVAVCFVALCRALDIPARLVLAFDAGSTSAPRHGEAAAGGARAGGAAPRAGAVRGPAAGAAEPSAGRERQPSPKAAAPPAGKAAAGPSAEQGHQPRAKLATTPSGRIRLGKPLSADVRKLVGMGFDPEASLAAVLQSSEEGGSQDCFVRALRLLMDYGRSLGPRPSRRESSSGRQGGRAAPEAPAPEPRPAASQTREPVAAAAQQEEAQAVVSVWPEAWDCEAGRWVAVDTVSMFLARDPVVEWIHRGTPMLWVCAADDGLLGGEHCALVDVTQRYSPSWHRVQEARGSLGLQRWWEEAIVRLSSMQPVQPRRMPAAAKAGAKGQAGSQRKRRRGADEPAPAEAGGKPRPKSAKLRALLVKFGSKSEELRGWLRRRGFLPWQNSRDKRERALAQWVQGIREAHAGGHLSPEQVEALECMKGWTWQHRGGRAGGAGRQKPAAKDDASASDEEQGLDSHEAWLLQWLRLTMQRLAAELMRQPSPAARRARLRQWQLSYHPDKNPGRGNEVMPIFCWVQSCWNQEFRSAELWEPPAEAPCPGSGGAGETASSPAAAPLRPALPSSDEGGVGRGVAAAA</sequence>
<feature type="region of interest" description="Disordered" evidence="1">
    <location>
        <begin position="655"/>
        <end position="699"/>
    </location>
</feature>
<dbReference type="InterPro" id="IPR004583">
    <property type="entry name" value="DNA_repair_Rad4"/>
</dbReference>
<feature type="compositionally biased region" description="Low complexity" evidence="1">
    <location>
        <begin position="462"/>
        <end position="471"/>
    </location>
</feature>
<dbReference type="GO" id="GO:0071942">
    <property type="term" value="C:XPC complex"/>
    <property type="evidence" value="ECO:0007669"/>
    <property type="project" value="TreeGrafter"/>
</dbReference>
<accession>A0A7S4QS80</accession>
<protein>
    <submittedName>
        <fullName evidence="4">Uncharacterized protein</fullName>
    </submittedName>
</protein>
<feature type="domain" description="Rad4/PNGase transglutaminase-like fold" evidence="3">
    <location>
        <begin position="319"/>
        <end position="429"/>
    </location>
</feature>
<name>A0A7S4QS80_9DINO</name>
<organism evidence="4">
    <name type="scientific">Alexandrium monilatum</name>
    <dbReference type="NCBI Taxonomy" id="311494"/>
    <lineage>
        <taxon>Eukaryota</taxon>
        <taxon>Sar</taxon>
        <taxon>Alveolata</taxon>
        <taxon>Dinophyceae</taxon>
        <taxon>Gonyaulacales</taxon>
        <taxon>Pyrocystaceae</taxon>
        <taxon>Alexandrium</taxon>
    </lineage>
</organism>
<feature type="region of interest" description="Disordered" evidence="1">
    <location>
        <begin position="283"/>
        <end position="327"/>
    </location>
</feature>
<feature type="region of interest" description="Disordered" evidence="1">
    <location>
        <begin position="552"/>
        <end position="576"/>
    </location>
</feature>
<dbReference type="GO" id="GO:0000111">
    <property type="term" value="C:nucleotide-excision repair factor 2 complex"/>
    <property type="evidence" value="ECO:0007669"/>
    <property type="project" value="TreeGrafter"/>
</dbReference>
<dbReference type="InterPro" id="IPR002931">
    <property type="entry name" value="Transglutaminase-like"/>
</dbReference>
<feature type="region of interest" description="Disordered" evidence="1">
    <location>
        <begin position="432"/>
        <end position="476"/>
    </location>
</feature>
<proteinExistence type="predicted"/>
<feature type="region of interest" description="Disordered" evidence="1">
    <location>
        <begin position="1"/>
        <end position="34"/>
    </location>
</feature>
<reference evidence="4" key="1">
    <citation type="submission" date="2021-01" db="EMBL/GenBank/DDBJ databases">
        <authorList>
            <person name="Corre E."/>
            <person name="Pelletier E."/>
            <person name="Niang G."/>
            <person name="Scheremetjew M."/>
            <person name="Finn R."/>
            <person name="Kale V."/>
            <person name="Holt S."/>
            <person name="Cochrane G."/>
            <person name="Meng A."/>
            <person name="Brown T."/>
            <person name="Cohen L."/>
        </authorList>
    </citation>
    <scope>NUCLEOTIDE SEQUENCE</scope>
    <source>
        <strain evidence="4">CCMP3105</strain>
    </source>
</reference>
<dbReference type="InterPro" id="IPR036985">
    <property type="entry name" value="Transglutaminase-like_sf"/>
</dbReference>
<evidence type="ECO:0000256" key="1">
    <source>
        <dbReference type="SAM" id="MobiDB-lite"/>
    </source>
</evidence>
<dbReference type="Gene3D" id="3.90.260.10">
    <property type="entry name" value="Transglutaminase-like"/>
    <property type="match status" value="1"/>
</dbReference>
<feature type="compositionally biased region" description="Low complexity" evidence="1">
    <location>
        <begin position="671"/>
        <end position="686"/>
    </location>
</feature>